<name>A0ABD5EIB2_9ACTN</name>
<dbReference type="InterPro" id="IPR003439">
    <property type="entry name" value="ABC_transporter-like_ATP-bd"/>
</dbReference>
<evidence type="ECO:0000256" key="1">
    <source>
        <dbReference type="ARBA" id="ARBA00004651"/>
    </source>
</evidence>
<gene>
    <name evidence="11" type="ORF">RM877_03710</name>
</gene>
<evidence type="ECO:0000313" key="12">
    <source>
        <dbReference type="Proteomes" id="UP001183535"/>
    </source>
</evidence>
<organism evidence="11 12">
    <name type="scientific">Streptomyces doudnae</name>
    <dbReference type="NCBI Taxonomy" id="3075536"/>
    <lineage>
        <taxon>Bacteria</taxon>
        <taxon>Bacillati</taxon>
        <taxon>Actinomycetota</taxon>
        <taxon>Actinomycetes</taxon>
        <taxon>Kitasatosporales</taxon>
        <taxon>Streptomycetaceae</taxon>
        <taxon>Streptomyces</taxon>
    </lineage>
</organism>
<dbReference type="GO" id="GO:0005524">
    <property type="term" value="F:ATP binding"/>
    <property type="evidence" value="ECO:0007669"/>
    <property type="project" value="UniProtKB-KW"/>
</dbReference>
<accession>A0ABD5EIB2</accession>
<dbReference type="PROSITE" id="PS50929">
    <property type="entry name" value="ABC_TM1F"/>
    <property type="match status" value="1"/>
</dbReference>
<comment type="caution">
    <text evidence="11">The sequence shown here is derived from an EMBL/GenBank/DDBJ whole genome shotgun (WGS) entry which is preliminary data.</text>
</comment>
<keyword evidence="6 8" id="KW-0472">Membrane</keyword>
<dbReference type="InterPro" id="IPR039421">
    <property type="entry name" value="Type_1_exporter"/>
</dbReference>
<dbReference type="PANTHER" id="PTHR24221:SF654">
    <property type="entry name" value="ATP-BINDING CASSETTE SUB-FAMILY B MEMBER 6"/>
    <property type="match status" value="1"/>
</dbReference>
<dbReference type="AlphaFoldDB" id="A0ABD5EIB2"/>
<dbReference type="InterPro" id="IPR003593">
    <property type="entry name" value="AAA+_ATPase"/>
</dbReference>
<evidence type="ECO:0000256" key="5">
    <source>
        <dbReference type="ARBA" id="ARBA00022989"/>
    </source>
</evidence>
<feature type="compositionally biased region" description="Pro residues" evidence="7">
    <location>
        <begin position="317"/>
        <end position="334"/>
    </location>
</feature>
<dbReference type="Gene3D" id="1.20.1560.10">
    <property type="entry name" value="ABC transporter type 1, transmembrane domain"/>
    <property type="match status" value="1"/>
</dbReference>
<feature type="transmembrane region" description="Helical" evidence="8">
    <location>
        <begin position="46"/>
        <end position="64"/>
    </location>
</feature>
<proteinExistence type="predicted"/>
<keyword evidence="5 8" id="KW-1133">Transmembrane helix</keyword>
<dbReference type="Proteomes" id="UP001183535">
    <property type="component" value="Unassembled WGS sequence"/>
</dbReference>
<dbReference type="InterPro" id="IPR027417">
    <property type="entry name" value="P-loop_NTPase"/>
</dbReference>
<reference evidence="12" key="1">
    <citation type="submission" date="2023-07" db="EMBL/GenBank/DDBJ databases">
        <title>30 novel species of actinomycetes from the DSMZ collection.</title>
        <authorList>
            <person name="Nouioui I."/>
        </authorList>
    </citation>
    <scope>NUCLEOTIDE SEQUENCE [LARGE SCALE GENOMIC DNA]</scope>
    <source>
        <strain evidence="12">DSM 41981</strain>
    </source>
</reference>
<evidence type="ECO:0000256" key="3">
    <source>
        <dbReference type="ARBA" id="ARBA00022741"/>
    </source>
</evidence>
<feature type="region of interest" description="Disordered" evidence="7">
    <location>
        <begin position="291"/>
        <end position="456"/>
    </location>
</feature>
<dbReference type="Pfam" id="PF00005">
    <property type="entry name" value="ABC_tran"/>
    <property type="match status" value="1"/>
</dbReference>
<dbReference type="SUPFAM" id="SSF52540">
    <property type="entry name" value="P-loop containing nucleoside triphosphate hydrolases"/>
    <property type="match status" value="1"/>
</dbReference>
<dbReference type="CDD" id="cd03228">
    <property type="entry name" value="ABCC_MRP_Like"/>
    <property type="match status" value="1"/>
</dbReference>
<keyword evidence="12" id="KW-1185">Reference proteome</keyword>
<dbReference type="PROSITE" id="PS50893">
    <property type="entry name" value="ABC_TRANSPORTER_2"/>
    <property type="match status" value="1"/>
</dbReference>
<feature type="compositionally biased region" description="Low complexity" evidence="7">
    <location>
        <begin position="422"/>
        <end position="431"/>
    </location>
</feature>
<dbReference type="EMBL" id="JAVRES010000001">
    <property type="protein sequence ID" value="MDT0433784.1"/>
    <property type="molecule type" value="Genomic_DNA"/>
</dbReference>
<evidence type="ECO:0000256" key="7">
    <source>
        <dbReference type="SAM" id="MobiDB-lite"/>
    </source>
</evidence>
<feature type="domain" description="ABC transporter" evidence="9">
    <location>
        <begin position="470"/>
        <end position="698"/>
    </location>
</feature>
<evidence type="ECO:0000256" key="8">
    <source>
        <dbReference type="SAM" id="Phobius"/>
    </source>
</evidence>
<feature type="transmembrane region" description="Helical" evidence="8">
    <location>
        <begin position="139"/>
        <end position="159"/>
    </location>
</feature>
<evidence type="ECO:0000259" key="9">
    <source>
        <dbReference type="PROSITE" id="PS50893"/>
    </source>
</evidence>
<dbReference type="InterPro" id="IPR036640">
    <property type="entry name" value="ABC1_TM_sf"/>
</dbReference>
<evidence type="ECO:0000259" key="10">
    <source>
        <dbReference type="PROSITE" id="PS50929"/>
    </source>
</evidence>
<comment type="subcellular location">
    <subcellularLocation>
        <location evidence="1">Cell membrane</location>
        <topology evidence="1">Multi-pass membrane protein</topology>
    </subcellularLocation>
</comment>
<feature type="compositionally biased region" description="Low complexity" evidence="7">
    <location>
        <begin position="306"/>
        <end position="316"/>
    </location>
</feature>
<feature type="transmembrane region" description="Helical" evidence="8">
    <location>
        <begin position="111"/>
        <end position="133"/>
    </location>
</feature>
<protein>
    <submittedName>
        <fullName evidence="11">ATP-binding cassette domain-containing protein</fullName>
    </submittedName>
</protein>
<evidence type="ECO:0000256" key="6">
    <source>
        <dbReference type="ARBA" id="ARBA00023136"/>
    </source>
</evidence>
<evidence type="ECO:0000256" key="2">
    <source>
        <dbReference type="ARBA" id="ARBA00022692"/>
    </source>
</evidence>
<keyword evidence="2 8" id="KW-0812">Transmembrane</keyword>
<dbReference type="InterPro" id="IPR011527">
    <property type="entry name" value="ABC1_TM_dom"/>
</dbReference>
<evidence type="ECO:0000313" key="11">
    <source>
        <dbReference type="EMBL" id="MDT0433784.1"/>
    </source>
</evidence>
<keyword evidence="4 11" id="KW-0067">ATP-binding</keyword>
<feature type="transmembrane region" description="Helical" evidence="8">
    <location>
        <begin position="225"/>
        <end position="247"/>
    </location>
</feature>
<dbReference type="PANTHER" id="PTHR24221">
    <property type="entry name" value="ATP-BINDING CASSETTE SUB-FAMILY B"/>
    <property type="match status" value="1"/>
</dbReference>
<feature type="domain" description="ABC transmembrane type-1" evidence="10">
    <location>
        <begin position="11"/>
        <end position="272"/>
    </location>
</feature>
<dbReference type="SUPFAM" id="SSF90123">
    <property type="entry name" value="ABC transporter transmembrane region"/>
    <property type="match status" value="1"/>
</dbReference>
<dbReference type="RefSeq" id="WP_237549531.1">
    <property type="nucleotide sequence ID" value="NZ_JAVRES010000001.1"/>
</dbReference>
<sequence length="706" mass="72361">MRTRWRVLARLAAWSALETGQTFLLGYALARALDGGFLAGDARTGLLWLAAAAAGVVVGAYGTGRVYRAVADLVEPVRDRLVETIVARGVREADDGAVSGLTQQVEIARDALAGLVMVSRSFVFTAAGALVGLLSLAPALLLVVAPPLLAGVLLFALSLRPLARRQEAFLVADEALAREWGAVCPGLRDITATGAEERVARDVGARVDAELAAARSLARWSVPRVAALAVGGQLPIVLLLVSAPWLLARGVTPGALVGALAYVTQSLLPALQNLIHGLGAGGSRLTVVLRRIGPRPGDPTHEPPSDDTGATTTSSPTRPPADTPTPDRPTPQRPSGPHRRPTTQTDRPETSRAPGSHQRPLTIDGSPTDRPETPHVPGPHRRPITGVDDGDGTGSPARLPVYGPHGKPGTDPGDGDDGDGTGIPAPAAAPGAHRKPITAPAEGSGTGSPATESPARAEGVVLPRAAHPALLLRGVSFAYGAAATPVLDGLDLVVPDGGHLAVVGASGIGKSTLTALVAGLLTPARGSVLVCGHPVPGVRAAALRVLIPQEAYVHTGTLAENLGHLRSDPVPEGELRAAAEAVGLGPLMAALGGPGGRVDPAALSAGERQLVALTRAYLSPAPLALLDEATCHLDPEAEARAERAFAARPGGTLVVVAHRISSAYRADRVLVMDGPRTAYGTHEELLRGSAPYRDLVGGWSVPAERS</sequence>
<dbReference type="GO" id="GO:0005886">
    <property type="term" value="C:plasma membrane"/>
    <property type="evidence" value="ECO:0007669"/>
    <property type="project" value="UniProtKB-SubCell"/>
</dbReference>
<keyword evidence="3" id="KW-0547">Nucleotide-binding</keyword>
<dbReference type="SMART" id="SM00382">
    <property type="entry name" value="AAA"/>
    <property type="match status" value="1"/>
</dbReference>
<dbReference type="Gene3D" id="3.40.50.300">
    <property type="entry name" value="P-loop containing nucleotide triphosphate hydrolases"/>
    <property type="match status" value="1"/>
</dbReference>
<evidence type="ECO:0000256" key="4">
    <source>
        <dbReference type="ARBA" id="ARBA00022840"/>
    </source>
</evidence>